<organism evidence="1 2">
    <name type="scientific">Hyalomma asiaticum</name>
    <name type="common">Tick</name>
    <dbReference type="NCBI Taxonomy" id="266040"/>
    <lineage>
        <taxon>Eukaryota</taxon>
        <taxon>Metazoa</taxon>
        <taxon>Ecdysozoa</taxon>
        <taxon>Arthropoda</taxon>
        <taxon>Chelicerata</taxon>
        <taxon>Arachnida</taxon>
        <taxon>Acari</taxon>
        <taxon>Parasitiformes</taxon>
        <taxon>Ixodida</taxon>
        <taxon>Ixodoidea</taxon>
        <taxon>Ixodidae</taxon>
        <taxon>Hyalomminae</taxon>
        <taxon>Hyalomma</taxon>
    </lineage>
</organism>
<evidence type="ECO:0000313" key="1">
    <source>
        <dbReference type="EMBL" id="KAH6943449.1"/>
    </source>
</evidence>
<sequence length="652" mass="68944">MERCHMGADTSGGRRRRRGKAKRASMGGSGSRAAATADRAPRQVRPDAVALPSACRTGPLLVPRYVMFIRRAWSRLRKPSTAGTPYATSAAVCDAGAAQQSSTTTSCTSNAAEDSAKTAGGGPPARASSLLGAVLSSAAEERVQWRRAGRDRRRTWGFRKLKTNSDSAVSSPEGVATCLQTPTNITNVAGALAEGAPQSPSSSKPCPSPHPGLGNCELATDPSAAAATGEDDYACLAEDDINWSTGYVKLCCMPDVPNQDCSSFEDLRKGLDDFPDSTVQSQVVVERLQSIEQRLNLRGGRSVFGETTERICYGRKTALVIPDGSAEQGGELMIFDTSGSTTTVLQRSIVVAQQEGSGTQCPVWQASQAGIVDDPASVAAGQQHNVQMTCTTGRVTPEPVETRLYGSPYETAPAVAGDHCPVGVLIQPQQQHQQQHCWGNFNDDSNGGAVRGRAAAQRLQDSVFNSGSFLYALRHSPSANFPRPHLPFGHQQEQQLWCGDRGSLENYAARGDFGTGISLHHHQRRRHVNSSRGRSGSAASSEDDSGVFAARRTTSRRISGTAAAKASFDDGDVVDIFMFSDDDDDLCADEDLCTTGNASSTAPVSSGSNSNSHSEINNESRDTGAAAPAAGDRAIEDGSGDYSARIELAVRI</sequence>
<name>A0ACB7TF27_HYAAI</name>
<gene>
    <name evidence="1" type="ORF">HPB50_021681</name>
</gene>
<dbReference type="Proteomes" id="UP000821845">
    <property type="component" value="Chromosome 10"/>
</dbReference>
<protein>
    <submittedName>
        <fullName evidence="1">Uncharacterized protein</fullName>
    </submittedName>
</protein>
<dbReference type="EMBL" id="CM023490">
    <property type="protein sequence ID" value="KAH6943449.1"/>
    <property type="molecule type" value="Genomic_DNA"/>
</dbReference>
<proteinExistence type="predicted"/>
<evidence type="ECO:0000313" key="2">
    <source>
        <dbReference type="Proteomes" id="UP000821845"/>
    </source>
</evidence>
<accession>A0ACB7TF27</accession>
<comment type="caution">
    <text evidence="1">The sequence shown here is derived from an EMBL/GenBank/DDBJ whole genome shotgun (WGS) entry which is preliminary data.</text>
</comment>
<keyword evidence="2" id="KW-1185">Reference proteome</keyword>
<reference evidence="1" key="1">
    <citation type="submission" date="2020-05" db="EMBL/GenBank/DDBJ databases">
        <title>Large-scale comparative analyses of tick genomes elucidate their genetic diversity and vector capacities.</title>
        <authorList>
            <person name="Jia N."/>
            <person name="Wang J."/>
            <person name="Shi W."/>
            <person name="Du L."/>
            <person name="Sun Y."/>
            <person name="Zhan W."/>
            <person name="Jiang J."/>
            <person name="Wang Q."/>
            <person name="Zhang B."/>
            <person name="Ji P."/>
            <person name="Sakyi L.B."/>
            <person name="Cui X."/>
            <person name="Yuan T."/>
            <person name="Jiang B."/>
            <person name="Yang W."/>
            <person name="Lam T.T.-Y."/>
            <person name="Chang Q."/>
            <person name="Ding S."/>
            <person name="Wang X."/>
            <person name="Zhu J."/>
            <person name="Ruan X."/>
            <person name="Zhao L."/>
            <person name="Wei J."/>
            <person name="Que T."/>
            <person name="Du C."/>
            <person name="Cheng J."/>
            <person name="Dai P."/>
            <person name="Han X."/>
            <person name="Huang E."/>
            <person name="Gao Y."/>
            <person name="Liu J."/>
            <person name="Shao H."/>
            <person name="Ye R."/>
            <person name="Li L."/>
            <person name="Wei W."/>
            <person name="Wang X."/>
            <person name="Wang C."/>
            <person name="Yang T."/>
            <person name="Huo Q."/>
            <person name="Li W."/>
            <person name="Guo W."/>
            <person name="Chen H."/>
            <person name="Zhou L."/>
            <person name="Ni X."/>
            <person name="Tian J."/>
            <person name="Zhou Y."/>
            <person name="Sheng Y."/>
            <person name="Liu T."/>
            <person name="Pan Y."/>
            <person name="Xia L."/>
            <person name="Li J."/>
            <person name="Zhao F."/>
            <person name="Cao W."/>
        </authorList>
    </citation>
    <scope>NUCLEOTIDE SEQUENCE</scope>
    <source>
        <strain evidence="1">Hyas-2018</strain>
    </source>
</reference>